<gene>
    <name evidence="2" type="ORF">TPA0910_45480</name>
</gene>
<feature type="compositionally biased region" description="Basic and acidic residues" evidence="1">
    <location>
        <begin position="229"/>
        <end position="243"/>
    </location>
</feature>
<reference evidence="2" key="1">
    <citation type="submission" date="2024-05" db="EMBL/GenBank/DDBJ databases">
        <title>Whole genome shotgun sequence of Streptomyces hygroscopicus NBRC 113678.</title>
        <authorList>
            <person name="Komaki H."/>
            <person name="Tamura T."/>
        </authorList>
    </citation>
    <scope>NUCLEOTIDE SEQUENCE</scope>
    <source>
        <strain evidence="2">N11-34</strain>
    </source>
</reference>
<proteinExistence type="predicted"/>
<name>A0ABQ3U3C3_STRHY</name>
<feature type="compositionally biased region" description="Basic and acidic residues" evidence="1">
    <location>
        <begin position="31"/>
        <end position="46"/>
    </location>
</feature>
<dbReference type="Proteomes" id="UP001054854">
    <property type="component" value="Unassembled WGS sequence"/>
</dbReference>
<evidence type="ECO:0008006" key="4">
    <source>
        <dbReference type="Google" id="ProtNLM"/>
    </source>
</evidence>
<comment type="caution">
    <text evidence="2">The sequence shown here is derived from an EMBL/GenBank/DDBJ whole genome shotgun (WGS) entry which is preliminary data.</text>
</comment>
<feature type="compositionally biased region" description="Acidic residues" evidence="1">
    <location>
        <begin position="86"/>
        <end position="104"/>
    </location>
</feature>
<sequence length="282" mass="28999">MEQSTGPIIPPMHTAGTDPGYIPGLTSPRPADAKEDAPDKAAERPPEGAAAEEEAAQEEAVGGEEASGAEADTAADKKAGAKADTEADVASDGEADDDGEEEDGGVAFEVSDRRGAIRAARRGVTFELDGEKAEFGWDEIGAVEIDTPRFGKRFGITVYTTNRRWYTADVEAPARKLLKEWTAQLDAVLDVYFEDSAEGGAEAEGGGEAKDRAAAGAEDQPAAGAEGEAGAKGKADTDTKADTDAEGNDTEGQGSDTKNSDTKNSGAKDGSAKKGDAENATP</sequence>
<feature type="compositionally biased region" description="Basic and acidic residues" evidence="1">
    <location>
        <begin position="74"/>
        <end position="85"/>
    </location>
</feature>
<feature type="region of interest" description="Disordered" evidence="1">
    <location>
        <begin position="1"/>
        <end position="112"/>
    </location>
</feature>
<organism evidence="2 3">
    <name type="scientific">Streptomyces hygroscopicus</name>
    <dbReference type="NCBI Taxonomy" id="1912"/>
    <lineage>
        <taxon>Bacteria</taxon>
        <taxon>Bacillati</taxon>
        <taxon>Actinomycetota</taxon>
        <taxon>Actinomycetes</taxon>
        <taxon>Kitasatosporales</taxon>
        <taxon>Streptomycetaceae</taxon>
        <taxon>Streptomyces</taxon>
        <taxon>Streptomyces violaceusniger group</taxon>
    </lineage>
</organism>
<feature type="compositionally biased region" description="Polar residues" evidence="1">
    <location>
        <begin position="250"/>
        <end position="265"/>
    </location>
</feature>
<feature type="compositionally biased region" description="Low complexity" evidence="1">
    <location>
        <begin position="214"/>
        <end position="228"/>
    </location>
</feature>
<keyword evidence="3" id="KW-1185">Reference proteome</keyword>
<feature type="compositionally biased region" description="Basic and acidic residues" evidence="1">
    <location>
        <begin position="270"/>
        <end position="282"/>
    </location>
</feature>
<protein>
    <recommendedName>
        <fullName evidence="4">DNA primase</fullName>
    </recommendedName>
</protein>
<feature type="compositionally biased region" description="Low complexity" evidence="1">
    <location>
        <begin position="58"/>
        <end position="72"/>
    </location>
</feature>
<dbReference type="EMBL" id="BNEK01000005">
    <property type="protein sequence ID" value="GHJ30115.1"/>
    <property type="molecule type" value="Genomic_DNA"/>
</dbReference>
<evidence type="ECO:0000313" key="3">
    <source>
        <dbReference type="Proteomes" id="UP001054854"/>
    </source>
</evidence>
<feature type="region of interest" description="Disordered" evidence="1">
    <location>
        <begin position="198"/>
        <end position="282"/>
    </location>
</feature>
<evidence type="ECO:0000313" key="2">
    <source>
        <dbReference type="EMBL" id="GHJ30115.1"/>
    </source>
</evidence>
<evidence type="ECO:0000256" key="1">
    <source>
        <dbReference type="SAM" id="MobiDB-lite"/>
    </source>
</evidence>
<accession>A0ABQ3U3C3</accession>